<sequence length="580" mass="66097">MDSMVFDTCVDNVTSLLYNLLRMYYILENKNLSVKKTDSYYDDGHLSVDMGDVFGVGERSKRITDVRFNPCRAHRYDAETYFLNFSGEPVLHMANANALSSGILATALGEWSSETPYAISHPSPALAQNIIINTRGGVSQDEIESFNQITTNDVLKVIKDIVESNRYHAQFELAYLMLAQLLFTLKPRSAEALIWMHGTPLMQLPKFMTFRGLVNETVSLAPYVPFPERLDTYGTWLANKEAIYYHSLLINEVVMTYAYEAITTNDITRLLLRQIGGIFSAEPGLMADMSCFAQVLQKEVLLPFETNGGLDRFTWINCLDGEIGMQVKVNDPNAQHHYRLDTLELDDGVIRHTLRLDSFVPYVYPVLLYGYAPSTYYQNDCVREVEMKIDSKKERMITESVDDFSKVMNILRMAGYDATGGSCYEGDKVKNWADNSSGHFLYTRSAEAPDDDIFYVDLGLEERSKSWVDEPRWSEKACLRSEVKITAFTMFKDGVMYKNITGVLKKYSFKQPSLEITSKHTREVKVTLRPRPHIKAGFRMARIDDRTILHPVTNTLFGDLAQSDEQLDWYDQDQEDGTGA</sequence>
<organism evidence="2">
    <name type="scientific">Red clover powdery mildew-associated totivirus 2</name>
    <dbReference type="NCBI Taxonomy" id="1714363"/>
    <lineage>
        <taxon>Viruses</taxon>
        <taxon>Riboviria</taxon>
        <taxon>Orthornavirae</taxon>
        <taxon>Duplornaviricota</taxon>
        <taxon>Chrymotiviricetes</taxon>
        <taxon>Ghabrivirales</taxon>
        <taxon>Alphatotivirineae</taxon>
        <taxon>Orthototiviridae</taxon>
        <taxon>Totivirus</taxon>
        <taxon>Totivirus kyu</taxon>
    </lineage>
</organism>
<dbReference type="InterPro" id="IPR015302">
    <property type="entry name" value="Major_coat_LA-virus"/>
</dbReference>
<dbReference type="GeneID" id="26373876"/>
<dbReference type="RefSeq" id="YP_009182175.1">
    <property type="nucleotide sequence ID" value="NC_028481.1"/>
</dbReference>
<dbReference type="Proteomes" id="UP000202303">
    <property type="component" value="Segment"/>
</dbReference>
<evidence type="ECO:0000313" key="3">
    <source>
        <dbReference type="Proteomes" id="UP000202303"/>
    </source>
</evidence>
<gene>
    <name evidence="2" type="primary">CP</name>
</gene>
<evidence type="ECO:0000313" key="2">
    <source>
        <dbReference type="EMBL" id="BAT62479.1"/>
    </source>
</evidence>
<proteinExistence type="predicted"/>
<accession>A0A0S3Q2C9</accession>
<dbReference type="SUPFAM" id="SSF82856">
    <property type="entry name" value="L-A virus major coat protein"/>
    <property type="match status" value="1"/>
</dbReference>
<name>A0A0S3Q2C9_9VIRU</name>
<feature type="domain" description="Major coat protein L-A virus" evidence="1">
    <location>
        <begin position="11"/>
        <end position="215"/>
    </location>
</feature>
<dbReference type="EMBL" id="LC075487">
    <property type="protein sequence ID" value="BAT62479.1"/>
    <property type="molecule type" value="Genomic_RNA"/>
</dbReference>
<dbReference type="Pfam" id="PF09220">
    <property type="entry name" value="LA-virus_coat"/>
    <property type="match status" value="1"/>
</dbReference>
<protein>
    <submittedName>
        <fullName evidence="2">Capsid protein</fullName>
    </submittedName>
</protein>
<reference evidence="2" key="1">
    <citation type="journal article" date="2016" name="Virus Res.">
        <title>Sequence and phylogenetic analyses of novel totivirus-like double-stranded RNAs from field-collected powdery mildew fungi.</title>
        <authorList>
            <person name="Kondo H."/>
            <person name="Hisano S."/>
            <person name="Chiba S."/>
            <person name="Maruyama K."/>
            <person name="Andika I.B."/>
            <person name="Toyoda K."/>
            <person name="Fujimori F."/>
            <person name="Suzuki N."/>
        </authorList>
    </citation>
    <scope>NUCLEOTIDE SEQUENCE [LARGE SCALE GENOMIC DNA]</scope>
    <source>
        <strain evidence="2">RPaTV2_75-52</strain>
    </source>
</reference>
<evidence type="ECO:0000259" key="1">
    <source>
        <dbReference type="Pfam" id="PF09220"/>
    </source>
</evidence>
<dbReference type="KEGG" id="vg:26373876"/>
<keyword evidence="3" id="KW-1185">Reference proteome</keyword>
<dbReference type="InterPro" id="IPR036332">
    <property type="entry name" value="Major_coat_LA-virus_sf"/>
</dbReference>
<dbReference type="Gene3D" id="3.90.1840.10">
    <property type="entry name" value="Major capsid protein"/>
    <property type="match status" value="1"/>
</dbReference>